<reference evidence="8" key="1">
    <citation type="submission" date="2020-07" db="EMBL/GenBank/DDBJ databases">
        <title>Complete genome sequencing of Clostridia bacterium strain 12CBH8.</title>
        <authorList>
            <person name="Sakamoto M."/>
            <person name="Murakami T."/>
            <person name="Mori H."/>
        </authorList>
    </citation>
    <scope>NUCLEOTIDE SEQUENCE [LARGE SCALE GENOMIC DNA]</scope>
    <source>
        <strain evidence="8">12CBH8</strain>
    </source>
</reference>
<evidence type="ECO:0000256" key="3">
    <source>
        <dbReference type="ARBA" id="ARBA00022692"/>
    </source>
</evidence>
<dbReference type="PANTHER" id="PTHR30086:SF20">
    <property type="entry name" value="ARGININE EXPORTER PROTEIN ARGO-RELATED"/>
    <property type="match status" value="1"/>
</dbReference>
<dbReference type="GO" id="GO:0033228">
    <property type="term" value="P:cysteine export across plasma membrane"/>
    <property type="evidence" value="ECO:0007669"/>
    <property type="project" value="TreeGrafter"/>
</dbReference>
<dbReference type="EMBL" id="AP023321">
    <property type="protein sequence ID" value="BCI60604.1"/>
    <property type="molecule type" value="Genomic_DNA"/>
</dbReference>
<name>A0A7I8D7J6_9FIRM</name>
<accession>A0A7I8D7J6</accession>
<dbReference type="GO" id="GO:0005886">
    <property type="term" value="C:plasma membrane"/>
    <property type="evidence" value="ECO:0007669"/>
    <property type="project" value="UniProtKB-SubCell"/>
</dbReference>
<dbReference type="KEGG" id="sman:C12CBH8_12430"/>
<sequence>MTLSLLGTMLGYMTVSSYTPGPGNILAMNTTTKFGWKKSKRLILGICCGYLCVQFLCTLTLYCLNHVLEPALAILKYIGAVYMLWLSFHIIRSHPQTTTQEKTPTFQTGFLLQLVNVKIYFYIMTLLTVYLIPNIKSLVGLFVSGIGIVSFGSIACLAWAALGLQLQGTYVKHFKIINFILGLFLLYCVWNIIRS</sequence>
<comment type="subcellular location">
    <subcellularLocation>
        <location evidence="1">Cell membrane</location>
        <topology evidence="1">Multi-pass membrane protein</topology>
    </subcellularLocation>
</comment>
<evidence type="ECO:0000256" key="2">
    <source>
        <dbReference type="ARBA" id="ARBA00022475"/>
    </source>
</evidence>
<gene>
    <name evidence="7" type="ORF">C12CBH8_12430</name>
</gene>
<evidence type="ECO:0000256" key="4">
    <source>
        <dbReference type="ARBA" id="ARBA00022989"/>
    </source>
</evidence>
<dbReference type="GO" id="GO:0015171">
    <property type="term" value="F:amino acid transmembrane transporter activity"/>
    <property type="evidence" value="ECO:0007669"/>
    <property type="project" value="TreeGrafter"/>
</dbReference>
<keyword evidence="3 6" id="KW-0812">Transmembrane</keyword>
<evidence type="ECO:0000256" key="5">
    <source>
        <dbReference type="ARBA" id="ARBA00023136"/>
    </source>
</evidence>
<dbReference type="AlphaFoldDB" id="A0A7I8D7J6"/>
<dbReference type="RefSeq" id="WP_099322046.1">
    <property type="nucleotide sequence ID" value="NZ_AP023321.1"/>
</dbReference>
<organism evidence="7 8">
    <name type="scientific">Solibaculum mannosilyticum</name>
    <dbReference type="NCBI Taxonomy" id="2780922"/>
    <lineage>
        <taxon>Bacteria</taxon>
        <taxon>Bacillati</taxon>
        <taxon>Bacillota</taxon>
        <taxon>Clostridia</taxon>
        <taxon>Eubacteriales</taxon>
        <taxon>Oscillospiraceae</taxon>
        <taxon>Solibaculum</taxon>
    </lineage>
</organism>
<dbReference type="PANTHER" id="PTHR30086">
    <property type="entry name" value="ARGININE EXPORTER PROTEIN ARGO"/>
    <property type="match status" value="1"/>
</dbReference>
<feature type="transmembrane region" description="Helical" evidence="6">
    <location>
        <begin position="176"/>
        <end position="193"/>
    </location>
</feature>
<feature type="transmembrane region" description="Helical" evidence="6">
    <location>
        <begin position="111"/>
        <end position="132"/>
    </location>
</feature>
<evidence type="ECO:0000313" key="8">
    <source>
        <dbReference type="Proteomes" id="UP000593890"/>
    </source>
</evidence>
<dbReference type="InterPro" id="IPR001123">
    <property type="entry name" value="LeuE-type"/>
</dbReference>
<protein>
    <submittedName>
        <fullName evidence="7">Membrane protein</fullName>
    </submittedName>
</protein>
<evidence type="ECO:0000256" key="1">
    <source>
        <dbReference type="ARBA" id="ARBA00004651"/>
    </source>
</evidence>
<keyword evidence="4 6" id="KW-1133">Transmembrane helix</keyword>
<feature type="transmembrane region" description="Helical" evidence="6">
    <location>
        <begin position="74"/>
        <end position="91"/>
    </location>
</feature>
<proteinExistence type="predicted"/>
<keyword evidence="2" id="KW-1003">Cell membrane</keyword>
<feature type="transmembrane region" description="Helical" evidence="6">
    <location>
        <begin position="42"/>
        <end position="62"/>
    </location>
</feature>
<feature type="transmembrane region" description="Helical" evidence="6">
    <location>
        <begin position="138"/>
        <end position="164"/>
    </location>
</feature>
<keyword evidence="8" id="KW-1185">Reference proteome</keyword>
<evidence type="ECO:0000256" key="6">
    <source>
        <dbReference type="SAM" id="Phobius"/>
    </source>
</evidence>
<dbReference type="Pfam" id="PF01810">
    <property type="entry name" value="LysE"/>
    <property type="match status" value="1"/>
</dbReference>
<evidence type="ECO:0000313" key="7">
    <source>
        <dbReference type="EMBL" id="BCI60604.1"/>
    </source>
</evidence>
<dbReference type="Proteomes" id="UP000593890">
    <property type="component" value="Chromosome"/>
</dbReference>
<keyword evidence="5 6" id="KW-0472">Membrane</keyword>